<evidence type="ECO:0000313" key="2">
    <source>
        <dbReference type="Proteomes" id="UP000715781"/>
    </source>
</evidence>
<proteinExistence type="predicted"/>
<evidence type="ECO:0000313" key="1">
    <source>
        <dbReference type="EMBL" id="MBW4561601.1"/>
    </source>
</evidence>
<comment type="caution">
    <text evidence="1">The sequence shown here is derived from an EMBL/GenBank/DDBJ whole genome shotgun (WGS) entry which is preliminary data.</text>
</comment>
<gene>
    <name evidence="1" type="ORF">KME32_10690</name>
</gene>
<dbReference type="Proteomes" id="UP000715781">
    <property type="component" value="Unassembled WGS sequence"/>
</dbReference>
<protein>
    <submittedName>
        <fullName evidence="1">Uncharacterized protein</fullName>
    </submittedName>
</protein>
<reference evidence="1" key="2">
    <citation type="journal article" date="2022" name="Microbiol. Resour. Announc.">
        <title>Metagenome Sequencing to Explore Phylogenomics of Terrestrial Cyanobacteria.</title>
        <authorList>
            <person name="Ward R.D."/>
            <person name="Stajich J.E."/>
            <person name="Johansen J.R."/>
            <person name="Huntemann M."/>
            <person name="Clum A."/>
            <person name="Foster B."/>
            <person name="Foster B."/>
            <person name="Roux S."/>
            <person name="Palaniappan K."/>
            <person name="Varghese N."/>
            <person name="Mukherjee S."/>
            <person name="Reddy T.B.K."/>
            <person name="Daum C."/>
            <person name="Copeland A."/>
            <person name="Chen I.A."/>
            <person name="Ivanova N.N."/>
            <person name="Kyrpides N.C."/>
            <person name="Shapiro N."/>
            <person name="Eloe-Fadrosh E.A."/>
            <person name="Pietrasiak N."/>
        </authorList>
    </citation>
    <scope>NUCLEOTIDE SEQUENCE</scope>
    <source>
        <strain evidence="1">JT2-VF2</strain>
    </source>
</reference>
<dbReference type="AlphaFoldDB" id="A0A951UFX3"/>
<organism evidence="1 2">
    <name type="scientific">Mojavia pulchra JT2-VF2</name>
    <dbReference type="NCBI Taxonomy" id="287848"/>
    <lineage>
        <taxon>Bacteria</taxon>
        <taxon>Bacillati</taxon>
        <taxon>Cyanobacteriota</taxon>
        <taxon>Cyanophyceae</taxon>
        <taxon>Nostocales</taxon>
        <taxon>Nostocaceae</taxon>
    </lineage>
</organism>
<reference evidence="1" key="1">
    <citation type="submission" date="2021-05" db="EMBL/GenBank/DDBJ databases">
        <authorList>
            <person name="Pietrasiak N."/>
            <person name="Ward R."/>
            <person name="Stajich J.E."/>
            <person name="Kurbessoian T."/>
        </authorList>
    </citation>
    <scope>NUCLEOTIDE SEQUENCE</scope>
    <source>
        <strain evidence="1">JT2-VF2</strain>
    </source>
</reference>
<dbReference type="EMBL" id="JAHHHN010000005">
    <property type="protein sequence ID" value="MBW4561601.1"/>
    <property type="molecule type" value="Genomic_DNA"/>
</dbReference>
<sequence length="133" mass="15092">MLDLPNPVIAYLLSFLLKERSVAYLLVKKDGCLSAWGGKLAEYGVSNLQAGENIKEQIFFLEGLLPLDDLPLFLPRVKTENSICADVHLFPSEEGDWVLLLDATLDEKHYCLIQQQANEFSLLQEKLTKIFKH</sequence>
<accession>A0A951UFX3</accession>
<name>A0A951UFX3_9NOST</name>